<evidence type="ECO:0000256" key="1">
    <source>
        <dbReference type="SAM" id="Phobius"/>
    </source>
</evidence>
<dbReference type="AlphaFoldDB" id="A0A1H3XZQ2"/>
<keyword evidence="1" id="KW-0472">Membrane</keyword>
<dbReference type="EMBL" id="FNRK01000003">
    <property type="protein sequence ID" value="SEA04955.1"/>
    <property type="molecule type" value="Genomic_DNA"/>
</dbReference>
<name>A0A1H3XZQ2_9FIRM</name>
<organism evidence="2 3">
    <name type="scientific">Eubacterium aggregans</name>
    <dbReference type="NCBI Taxonomy" id="81409"/>
    <lineage>
        <taxon>Bacteria</taxon>
        <taxon>Bacillati</taxon>
        <taxon>Bacillota</taxon>
        <taxon>Clostridia</taxon>
        <taxon>Eubacteriales</taxon>
        <taxon>Eubacteriaceae</taxon>
        <taxon>Eubacterium</taxon>
    </lineage>
</organism>
<reference evidence="2 3" key="1">
    <citation type="submission" date="2016-10" db="EMBL/GenBank/DDBJ databases">
        <authorList>
            <person name="de Groot N.N."/>
        </authorList>
    </citation>
    <scope>NUCLEOTIDE SEQUENCE [LARGE SCALE GENOMIC DNA]</scope>
    <source>
        <strain evidence="2 3">SR12</strain>
    </source>
</reference>
<dbReference type="OrthoDB" id="1656098at2"/>
<feature type="transmembrane region" description="Helical" evidence="1">
    <location>
        <begin position="138"/>
        <end position="161"/>
    </location>
</feature>
<protein>
    <submittedName>
        <fullName evidence="2">Uncharacterized protein</fullName>
    </submittedName>
</protein>
<dbReference type="STRING" id="81409.SAMN04515656_1035"/>
<dbReference type="Proteomes" id="UP000199394">
    <property type="component" value="Unassembled WGS sequence"/>
</dbReference>
<accession>A0A1H3XZQ2</accession>
<evidence type="ECO:0000313" key="2">
    <source>
        <dbReference type="EMBL" id="SEA04955.1"/>
    </source>
</evidence>
<keyword evidence="1" id="KW-0812">Transmembrane</keyword>
<keyword evidence="3" id="KW-1185">Reference proteome</keyword>
<proteinExistence type="predicted"/>
<sequence>MEKMFIVSGSVTEWIDKSEQALKICGFEDITAYGLRGYIESTYDKFDRFNINISQQLDGKVKIEIDTEREEMIPYFKETVAALFKGSHTQQPQSSPTVKETNSNIHRLRDFEDIQNMGNVKQTPQQRYQSSTIAKNRFNFGGCVKIVLIFFGVIFLIIMLYSCFSTGTTTVKNIKLEDCQNIPYEDLARSPDQYKSQSITISGTVIQVIESGSDYQYRVAVDGNYDEIFFVSCKGVSSNNRVLQNDTVQFWGAYNGLITYDSALGGPITIPSLIASGYNILN</sequence>
<gene>
    <name evidence="2" type="ORF">SAMN04515656_1035</name>
</gene>
<dbReference type="RefSeq" id="WP_090304630.1">
    <property type="nucleotide sequence ID" value="NZ_FNRK01000003.1"/>
</dbReference>
<evidence type="ECO:0000313" key="3">
    <source>
        <dbReference type="Proteomes" id="UP000199394"/>
    </source>
</evidence>
<keyword evidence="1" id="KW-1133">Transmembrane helix</keyword>